<feature type="non-terminal residue" evidence="1">
    <location>
        <position position="1"/>
    </location>
</feature>
<protein>
    <submittedName>
        <fullName evidence="1">Uncharacterized protein</fullName>
    </submittedName>
</protein>
<dbReference type="AlphaFoldDB" id="X1BWP6"/>
<sequence length="178" mass="20773">SSGDIYDLWDGKSKKIVLYDNNILGLPKHFKMICEQVQKENLEVDFNQGLDVRILTEEQCQILKKTKTSDYRFAFDHISLKPMVLKKCELLNKYNIGAMWYVLVGFDSTIEEDIERVNILVANKQRAYIQRHSNCGNDKRYVAISRWANSPILGKGTIPFQEYLTNTDDGKKYQKHFK</sequence>
<proteinExistence type="predicted"/>
<accession>X1BWP6</accession>
<gene>
    <name evidence="1" type="ORF">S01H4_32520</name>
</gene>
<organism evidence="1">
    <name type="scientific">marine sediment metagenome</name>
    <dbReference type="NCBI Taxonomy" id="412755"/>
    <lineage>
        <taxon>unclassified sequences</taxon>
        <taxon>metagenomes</taxon>
        <taxon>ecological metagenomes</taxon>
    </lineage>
</organism>
<evidence type="ECO:0000313" key="1">
    <source>
        <dbReference type="EMBL" id="GAG88608.1"/>
    </source>
</evidence>
<name>X1BWP6_9ZZZZ</name>
<dbReference type="EMBL" id="BART01017012">
    <property type="protein sequence ID" value="GAG88608.1"/>
    <property type="molecule type" value="Genomic_DNA"/>
</dbReference>
<comment type="caution">
    <text evidence="1">The sequence shown here is derived from an EMBL/GenBank/DDBJ whole genome shotgun (WGS) entry which is preliminary data.</text>
</comment>
<reference evidence="1" key="1">
    <citation type="journal article" date="2014" name="Front. Microbiol.">
        <title>High frequency of phylogenetically diverse reductive dehalogenase-homologous genes in deep subseafloor sedimentary metagenomes.</title>
        <authorList>
            <person name="Kawai M."/>
            <person name="Futagami T."/>
            <person name="Toyoda A."/>
            <person name="Takaki Y."/>
            <person name="Nishi S."/>
            <person name="Hori S."/>
            <person name="Arai W."/>
            <person name="Tsubouchi T."/>
            <person name="Morono Y."/>
            <person name="Uchiyama I."/>
            <person name="Ito T."/>
            <person name="Fujiyama A."/>
            <person name="Inagaki F."/>
            <person name="Takami H."/>
        </authorList>
    </citation>
    <scope>NUCLEOTIDE SEQUENCE</scope>
    <source>
        <strain evidence="1">Expedition CK06-06</strain>
    </source>
</reference>